<protein>
    <submittedName>
        <fullName evidence="1">Uncharacterized protein</fullName>
    </submittedName>
</protein>
<reference evidence="1 2" key="1">
    <citation type="journal article" date="2022" name="New Phytol.">
        <title>Ecological generalism drives hyperdiversity of secondary metabolite gene clusters in xylarialean endophytes.</title>
        <authorList>
            <person name="Franco M.E.E."/>
            <person name="Wisecaver J.H."/>
            <person name="Arnold A.E."/>
            <person name="Ju Y.M."/>
            <person name="Slot J.C."/>
            <person name="Ahrendt S."/>
            <person name="Moore L.P."/>
            <person name="Eastman K.E."/>
            <person name="Scott K."/>
            <person name="Konkel Z."/>
            <person name="Mondo S.J."/>
            <person name="Kuo A."/>
            <person name="Hayes R.D."/>
            <person name="Haridas S."/>
            <person name="Andreopoulos B."/>
            <person name="Riley R."/>
            <person name="LaButti K."/>
            <person name="Pangilinan J."/>
            <person name="Lipzen A."/>
            <person name="Amirebrahimi M."/>
            <person name="Yan J."/>
            <person name="Adam C."/>
            <person name="Keymanesh K."/>
            <person name="Ng V."/>
            <person name="Louie K."/>
            <person name="Northen T."/>
            <person name="Drula E."/>
            <person name="Henrissat B."/>
            <person name="Hsieh H.M."/>
            <person name="Youens-Clark K."/>
            <person name="Lutzoni F."/>
            <person name="Miadlikowska J."/>
            <person name="Eastwood D.C."/>
            <person name="Hamelin R.C."/>
            <person name="Grigoriev I.V."/>
            <person name="U'Ren J.M."/>
        </authorList>
    </citation>
    <scope>NUCLEOTIDE SEQUENCE [LARGE SCALE GENOMIC DNA]</scope>
    <source>
        <strain evidence="1 2">CBS 119005</strain>
    </source>
</reference>
<keyword evidence="2" id="KW-1185">Reference proteome</keyword>
<name>A0ACB9YN56_9PEZI</name>
<sequence length="363" mass="41976">MALVAELWKKLPLELVERIIDLLVDDHDQDPAYQWTTLRQTSRRQMRRIERHFLRHWVPQLTITLYSGPRCQIDYRLSNHTSEDSFESGRARFQTLGAGVSDTHTLNNEDIRSLWGQYSFENRVAHLRLGEGVLNQGMTGGYIVNDTDIVGLEVESDGLDIVFDWRGTLNALLREEAMMRKLQTQMTSDRRAELAAGGRWPPFPRIQRIVLVRQFVLDVQMAKRVAAQRHRAKRHDPSGRTRLGSLTHESRHLHKQPVPPSPPPTTSQPSRACCVICSRRTGPSIFEVVSCEESVVLSLEGWQQLSKEELLDLYAEAYGWNCYRSLGQETNFEWQKTSKNDWLTVCSSSAEKLYSVRRWNPWF</sequence>
<dbReference type="EMBL" id="MU393571">
    <property type="protein sequence ID" value="KAI4860845.1"/>
    <property type="molecule type" value="Genomic_DNA"/>
</dbReference>
<evidence type="ECO:0000313" key="2">
    <source>
        <dbReference type="Proteomes" id="UP001497700"/>
    </source>
</evidence>
<evidence type="ECO:0000313" key="1">
    <source>
        <dbReference type="EMBL" id="KAI4860845.1"/>
    </source>
</evidence>
<accession>A0ACB9YN56</accession>
<comment type="caution">
    <text evidence="1">The sequence shown here is derived from an EMBL/GenBank/DDBJ whole genome shotgun (WGS) entry which is preliminary data.</text>
</comment>
<proteinExistence type="predicted"/>
<organism evidence="1 2">
    <name type="scientific">Hypoxylon rubiginosum</name>
    <dbReference type="NCBI Taxonomy" id="110542"/>
    <lineage>
        <taxon>Eukaryota</taxon>
        <taxon>Fungi</taxon>
        <taxon>Dikarya</taxon>
        <taxon>Ascomycota</taxon>
        <taxon>Pezizomycotina</taxon>
        <taxon>Sordariomycetes</taxon>
        <taxon>Xylariomycetidae</taxon>
        <taxon>Xylariales</taxon>
        <taxon>Hypoxylaceae</taxon>
        <taxon>Hypoxylon</taxon>
    </lineage>
</organism>
<gene>
    <name evidence="1" type="ORF">F4820DRAFT_452534</name>
</gene>
<dbReference type="Proteomes" id="UP001497700">
    <property type="component" value="Unassembled WGS sequence"/>
</dbReference>